<evidence type="ECO:0000313" key="8">
    <source>
        <dbReference type="Proteomes" id="UP000237000"/>
    </source>
</evidence>
<dbReference type="InParanoid" id="A0A2P5BLA0"/>
<protein>
    <submittedName>
        <fullName evidence="7">Phosphate-induced protein</fullName>
    </submittedName>
</protein>
<evidence type="ECO:0000256" key="3">
    <source>
        <dbReference type="ARBA" id="ARBA00022525"/>
    </source>
</evidence>
<dbReference type="AlphaFoldDB" id="A0A2P5BLA0"/>
<dbReference type="InterPro" id="IPR006766">
    <property type="entry name" value="EXORDIUM-like"/>
</dbReference>
<dbReference type="OrthoDB" id="47374at2759"/>
<gene>
    <name evidence="7" type="ORF">TorRG33x02_317500</name>
</gene>
<keyword evidence="2" id="KW-0052">Apoplast</keyword>
<reference evidence="8" key="1">
    <citation type="submission" date="2016-06" db="EMBL/GenBank/DDBJ databases">
        <title>Parallel loss of symbiosis genes in relatives of nitrogen-fixing non-legume Parasponia.</title>
        <authorList>
            <person name="Van Velzen R."/>
            <person name="Holmer R."/>
            <person name="Bu F."/>
            <person name="Rutten L."/>
            <person name="Van Zeijl A."/>
            <person name="Liu W."/>
            <person name="Santuari L."/>
            <person name="Cao Q."/>
            <person name="Sharma T."/>
            <person name="Shen D."/>
            <person name="Roswanjaya Y."/>
            <person name="Wardhani T."/>
            <person name="Kalhor M.S."/>
            <person name="Jansen J."/>
            <person name="Van den Hoogen J."/>
            <person name="Gungor B."/>
            <person name="Hartog M."/>
            <person name="Hontelez J."/>
            <person name="Verver J."/>
            <person name="Yang W.-C."/>
            <person name="Schijlen E."/>
            <person name="Repin R."/>
            <person name="Schilthuizen M."/>
            <person name="Schranz E."/>
            <person name="Heidstra R."/>
            <person name="Miyata K."/>
            <person name="Fedorova E."/>
            <person name="Kohlen W."/>
            <person name="Bisseling T."/>
            <person name="Smit S."/>
            <person name="Geurts R."/>
        </authorList>
    </citation>
    <scope>NUCLEOTIDE SEQUENCE [LARGE SCALE GENOMIC DNA]</scope>
    <source>
        <strain evidence="8">cv. RG33-2</strain>
    </source>
</reference>
<evidence type="ECO:0000256" key="2">
    <source>
        <dbReference type="ARBA" id="ARBA00022523"/>
    </source>
</evidence>
<feature type="chain" id="PRO_5015162124" evidence="6">
    <location>
        <begin position="48"/>
        <end position="330"/>
    </location>
</feature>
<comment type="caution">
    <text evidence="7">The sequence shown here is derived from an EMBL/GenBank/DDBJ whole genome shotgun (WGS) entry which is preliminary data.</text>
</comment>
<keyword evidence="4 6" id="KW-0732">Signal</keyword>
<organism evidence="7 8">
    <name type="scientific">Trema orientale</name>
    <name type="common">Charcoal tree</name>
    <name type="synonym">Celtis orientalis</name>
    <dbReference type="NCBI Taxonomy" id="63057"/>
    <lineage>
        <taxon>Eukaryota</taxon>
        <taxon>Viridiplantae</taxon>
        <taxon>Streptophyta</taxon>
        <taxon>Embryophyta</taxon>
        <taxon>Tracheophyta</taxon>
        <taxon>Spermatophyta</taxon>
        <taxon>Magnoliopsida</taxon>
        <taxon>eudicotyledons</taxon>
        <taxon>Gunneridae</taxon>
        <taxon>Pentapetalae</taxon>
        <taxon>rosids</taxon>
        <taxon>fabids</taxon>
        <taxon>Rosales</taxon>
        <taxon>Cannabaceae</taxon>
        <taxon>Trema</taxon>
    </lineage>
</organism>
<proteinExistence type="inferred from homology"/>
<comment type="subcellular location">
    <subcellularLocation>
        <location evidence="1">Secreted</location>
        <location evidence="1">Extracellular space</location>
        <location evidence="1">Apoplast</location>
    </subcellularLocation>
</comment>
<dbReference type="Pfam" id="PF04674">
    <property type="entry name" value="Phi_1"/>
    <property type="match status" value="1"/>
</dbReference>
<dbReference type="PANTHER" id="PTHR31279:SF13">
    <property type="entry name" value="PROTEIN EXORDIUM-LIKE 6"/>
    <property type="match status" value="1"/>
</dbReference>
<sequence>MALCINMTGNYRHRKRRLIKAMASSRPLPLVLSLLLLLISQLSVGHGFQSPPPKLAYHGGPLLTGNIDVSILYYGRIGRVQKSVIRTFLKSLNSVSAYGGAKPTVSTWWSMVESYQSFAGRHVRRSPKIRVRVASVVTDTSYSVGKVMTVDFIKLLVEKATAGKRNTLALIFTDRQVTVQEMCTGRCAQHGAFGEQPYVLVGNPETECPGACAWPFHKSDYGPQGVVLQPPSGNVGADAMIVSLASGLADAVTNPFNTGFFQAGGGHAGLVGAGTVCQGMFGSGAFPGYTGKIRVDPKSGGAFNSHGVKGKKFLLPAVWNPATSSCWTPV</sequence>
<name>A0A2P5BLA0_TREOI</name>
<evidence type="ECO:0000256" key="4">
    <source>
        <dbReference type="ARBA" id="ARBA00022729"/>
    </source>
</evidence>
<evidence type="ECO:0000256" key="1">
    <source>
        <dbReference type="ARBA" id="ARBA00004271"/>
    </source>
</evidence>
<evidence type="ECO:0000256" key="5">
    <source>
        <dbReference type="ARBA" id="ARBA00023591"/>
    </source>
</evidence>
<evidence type="ECO:0000313" key="7">
    <source>
        <dbReference type="EMBL" id="PON49523.1"/>
    </source>
</evidence>
<evidence type="ECO:0000256" key="6">
    <source>
        <dbReference type="SAM" id="SignalP"/>
    </source>
</evidence>
<dbReference type="STRING" id="63057.A0A2P5BLA0"/>
<keyword evidence="3" id="KW-0964">Secreted</keyword>
<dbReference type="GO" id="GO:0048046">
    <property type="term" value="C:apoplast"/>
    <property type="evidence" value="ECO:0007669"/>
    <property type="project" value="UniProtKB-SubCell"/>
</dbReference>
<accession>A0A2P5BLA0</accession>
<keyword evidence="8" id="KW-1185">Reference proteome</keyword>
<feature type="signal peptide" evidence="6">
    <location>
        <begin position="1"/>
        <end position="47"/>
    </location>
</feature>
<dbReference type="PANTHER" id="PTHR31279">
    <property type="entry name" value="PROTEIN EXORDIUM-LIKE 5"/>
    <property type="match status" value="1"/>
</dbReference>
<comment type="similarity">
    <text evidence="5">Belongs to the EXORDIUM family.</text>
</comment>
<dbReference type="Proteomes" id="UP000237000">
    <property type="component" value="Unassembled WGS sequence"/>
</dbReference>
<dbReference type="EMBL" id="JXTC01000500">
    <property type="protein sequence ID" value="PON49523.1"/>
    <property type="molecule type" value="Genomic_DNA"/>
</dbReference>